<evidence type="ECO:0000259" key="5">
    <source>
        <dbReference type="PROSITE" id="PS01031"/>
    </source>
</evidence>
<gene>
    <name evidence="6" type="ordered locus">Dvul_2302</name>
</gene>
<dbReference type="PANTHER" id="PTHR46733">
    <property type="entry name" value="26.5 KDA HEAT SHOCK PROTEIN, MITOCHONDRIAL"/>
    <property type="match status" value="1"/>
</dbReference>
<evidence type="ECO:0000256" key="1">
    <source>
        <dbReference type="ARBA" id="ARBA00023016"/>
    </source>
</evidence>
<protein>
    <submittedName>
        <fullName evidence="6">Heat shock protein Hsp20</fullName>
    </submittedName>
</protein>
<evidence type="ECO:0000313" key="6">
    <source>
        <dbReference type="EMBL" id="ABM29318.1"/>
    </source>
</evidence>
<dbReference type="CDD" id="cd06464">
    <property type="entry name" value="ACD_sHsps-like"/>
    <property type="match status" value="1"/>
</dbReference>
<dbReference type="InterPro" id="IPR002068">
    <property type="entry name" value="A-crystallin/Hsp20_dom"/>
</dbReference>
<evidence type="ECO:0000256" key="4">
    <source>
        <dbReference type="SAM" id="MobiDB-lite"/>
    </source>
</evidence>
<dbReference type="HOGENOM" id="CLU_046737_9_3_7"/>
<evidence type="ECO:0000256" key="2">
    <source>
        <dbReference type="PROSITE-ProRule" id="PRU00285"/>
    </source>
</evidence>
<evidence type="ECO:0000256" key="3">
    <source>
        <dbReference type="RuleBase" id="RU003616"/>
    </source>
</evidence>
<accession>A0A0H3AC39</accession>
<dbReference type="Pfam" id="PF00011">
    <property type="entry name" value="HSP20"/>
    <property type="match status" value="1"/>
</dbReference>
<dbReference type="SUPFAM" id="SSF49764">
    <property type="entry name" value="HSP20-like chaperones"/>
    <property type="match status" value="1"/>
</dbReference>
<feature type="domain" description="SHSP" evidence="5">
    <location>
        <begin position="42"/>
        <end position="153"/>
    </location>
</feature>
<dbReference type="Proteomes" id="UP000009173">
    <property type="component" value="Chromosome"/>
</dbReference>
<keyword evidence="1 6" id="KW-0346">Stress response</keyword>
<dbReference type="GO" id="GO:0009408">
    <property type="term" value="P:response to heat"/>
    <property type="evidence" value="ECO:0007669"/>
    <property type="project" value="InterPro"/>
</dbReference>
<proteinExistence type="inferred from homology"/>
<dbReference type="RefSeq" id="WP_011792776.1">
    <property type="nucleotide sequence ID" value="NC_008751.1"/>
</dbReference>
<sequence length="153" mass="16652">MSHDQDAPDRPGPAHAAQPCRPEGPLRSCKPSASQPATGRQAGRPRVRPAADLVEREEGFFLYLDMPGVAREDLAVDIEGDEMIISAVTRIGSGSNERVHALEFGDVEYHAAFALSDMVDAERITAQLANGVLVVEMPRREAARPRRIRVEVG</sequence>
<name>A0A0H3AC39_NITV4</name>
<dbReference type="PANTHER" id="PTHR46733:SF4">
    <property type="entry name" value="HEAT SHOCK PROTEIN 21, CHLOROPLASTIC"/>
    <property type="match status" value="1"/>
</dbReference>
<dbReference type="PROSITE" id="PS01031">
    <property type="entry name" value="SHSP"/>
    <property type="match status" value="1"/>
</dbReference>
<feature type="region of interest" description="Disordered" evidence="4">
    <location>
        <begin position="1"/>
        <end position="51"/>
    </location>
</feature>
<organism evidence="6 7">
    <name type="scientific">Nitratidesulfovibrio vulgaris (strain DP4)</name>
    <name type="common">Desulfovibrio vulgaris</name>
    <dbReference type="NCBI Taxonomy" id="391774"/>
    <lineage>
        <taxon>Bacteria</taxon>
        <taxon>Pseudomonadati</taxon>
        <taxon>Thermodesulfobacteriota</taxon>
        <taxon>Desulfovibrionia</taxon>
        <taxon>Desulfovibrionales</taxon>
        <taxon>Desulfovibrionaceae</taxon>
        <taxon>Nitratidesulfovibrio</taxon>
    </lineage>
</organism>
<dbReference type="InterPro" id="IPR044587">
    <property type="entry name" value="HSP21-like"/>
</dbReference>
<reference evidence="7" key="1">
    <citation type="journal article" date="2009" name="Environ. Microbiol.">
        <title>Contribution of mobile genetic elements to Desulfovibrio vulgaris genome plasticity.</title>
        <authorList>
            <person name="Walker C.B."/>
            <person name="Stolyar S."/>
            <person name="Chivian D."/>
            <person name="Pinel N."/>
            <person name="Gabster J.A."/>
            <person name="Dehal P.S."/>
            <person name="He Z."/>
            <person name="Yang Z.K."/>
            <person name="Yen H.C."/>
            <person name="Zhou J."/>
            <person name="Wall J.D."/>
            <person name="Hazen T.C."/>
            <person name="Arkin A.P."/>
            <person name="Stahl D.A."/>
        </authorList>
    </citation>
    <scope>NUCLEOTIDE SEQUENCE [LARGE SCALE GENOMIC DNA]</scope>
    <source>
        <strain evidence="7">DP4</strain>
    </source>
</reference>
<dbReference type="KEGG" id="dvl:Dvul_2302"/>
<dbReference type="Gene3D" id="2.60.40.790">
    <property type="match status" value="1"/>
</dbReference>
<evidence type="ECO:0000313" key="7">
    <source>
        <dbReference type="Proteomes" id="UP000009173"/>
    </source>
</evidence>
<comment type="similarity">
    <text evidence="2 3">Belongs to the small heat shock protein (HSP20) family.</text>
</comment>
<dbReference type="InterPro" id="IPR008978">
    <property type="entry name" value="HSP20-like_chaperone"/>
</dbReference>
<dbReference type="AlphaFoldDB" id="A0A0H3AC39"/>
<dbReference type="EMBL" id="CP000527">
    <property type="protein sequence ID" value="ABM29318.1"/>
    <property type="molecule type" value="Genomic_DNA"/>
</dbReference>